<gene>
    <name evidence="2" type="ordered locus">AXY_07090</name>
</gene>
<dbReference type="HOGENOM" id="CLU_3113862_0_0_9"/>
<dbReference type="eggNOG" id="COG3385">
    <property type="taxonomic scope" value="Bacteria"/>
</dbReference>
<dbReference type="KEGG" id="axl:AXY_07090"/>
<evidence type="ECO:0000259" key="1">
    <source>
        <dbReference type="Pfam" id="PF13701"/>
    </source>
</evidence>
<sequence length="50" mass="5804">MENFIKEGKSGFAFNRLSSPNFYTNATKLQIALLAYNFANWFRRLCLPKA</sequence>
<proteinExistence type="predicted"/>
<organism evidence="2 3">
    <name type="scientific">Amphibacillus xylanus (strain ATCC 51415 / DSM 6626 / JCM 7361 / LMG 17667 / NBRC 15112 / Ep01)</name>
    <dbReference type="NCBI Taxonomy" id="698758"/>
    <lineage>
        <taxon>Bacteria</taxon>
        <taxon>Bacillati</taxon>
        <taxon>Bacillota</taxon>
        <taxon>Bacilli</taxon>
        <taxon>Bacillales</taxon>
        <taxon>Bacillaceae</taxon>
        <taxon>Amphibacillus</taxon>
    </lineage>
</organism>
<keyword evidence="3" id="KW-1185">Reference proteome</keyword>
<feature type="domain" description="Transposase DDE" evidence="1">
    <location>
        <begin position="1"/>
        <end position="49"/>
    </location>
</feature>
<reference evidence="2 3" key="1">
    <citation type="submission" date="2011-01" db="EMBL/GenBank/DDBJ databases">
        <title>Whole genome sequence of Amphibacillus xylinus NBRC 15112.</title>
        <authorList>
            <person name="Nakazawa H."/>
            <person name="Katano Y."/>
            <person name="Nakamura S."/>
            <person name="Sasagawa M."/>
            <person name="Fukada J."/>
            <person name="Arai T."/>
            <person name="Sasakura N."/>
            <person name="Mochizuki D."/>
            <person name="Hosoyama A."/>
            <person name="Harada K."/>
            <person name="Horikawa H."/>
            <person name="Kato Y."/>
            <person name="Harada T."/>
            <person name="Sasaki K."/>
            <person name="Sekiguchi M."/>
            <person name="Hodoyama M."/>
            <person name="Nishiko R."/>
            <person name="Narita H."/>
            <person name="Hanamaki A."/>
            <person name="Hata C."/>
            <person name="Konno Y."/>
            <person name="Niimura Y."/>
            <person name="Yamazaki S."/>
            <person name="Fujita N."/>
        </authorList>
    </citation>
    <scope>NUCLEOTIDE SEQUENCE [LARGE SCALE GENOMIC DNA]</scope>
    <source>
        <strain evidence="3">ATCC 51415 / DSM 6626 / JCM 7361 / LMG 17667 / NBRC 15112 / Ep01</strain>
    </source>
</reference>
<dbReference type="EMBL" id="AP012050">
    <property type="protein sequence ID" value="BAM46841.1"/>
    <property type="molecule type" value="Genomic_DNA"/>
</dbReference>
<accession>K0J2Q8</accession>
<dbReference type="Pfam" id="PF13701">
    <property type="entry name" value="DDE_Tnp_1_4"/>
    <property type="match status" value="1"/>
</dbReference>
<dbReference type="InterPro" id="IPR025668">
    <property type="entry name" value="Tnp_DDE_dom"/>
</dbReference>
<name>K0J2Q8_AMPXN</name>
<evidence type="ECO:0000313" key="2">
    <source>
        <dbReference type="EMBL" id="BAM46841.1"/>
    </source>
</evidence>
<evidence type="ECO:0000313" key="3">
    <source>
        <dbReference type="Proteomes" id="UP000006294"/>
    </source>
</evidence>
<dbReference type="Proteomes" id="UP000006294">
    <property type="component" value="Chromosome"/>
</dbReference>
<dbReference type="AlphaFoldDB" id="K0J2Q8"/>
<protein>
    <recommendedName>
        <fullName evidence="1">Transposase DDE domain-containing protein</fullName>
    </recommendedName>
</protein>
<dbReference type="STRING" id="698758.AXY_07090"/>